<feature type="chain" id="PRO_5040411692" description="Regulator of microtubule dynamics protein 1" evidence="9">
    <location>
        <begin position="28"/>
        <end position="294"/>
    </location>
</feature>
<evidence type="ECO:0000256" key="5">
    <source>
        <dbReference type="ARBA" id="ARBA00022803"/>
    </source>
</evidence>
<keyword evidence="3" id="KW-0963">Cytoplasm</keyword>
<dbReference type="AlphaFoldDB" id="A0A9N9MZV0"/>
<reference evidence="10" key="1">
    <citation type="submission" date="2022-01" db="EMBL/GenBank/DDBJ databases">
        <authorList>
            <person name="King R."/>
        </authorList>
    </citation>
    <scope>NUCLEOTIDE SEQUENCE</scope>
</reference>
<evidence type="ECO:0000256" key="9">
    <source>
        <dbReference type="SAM" id="SignalP"/>
    </source>
</evidence>
<evidence type="ECO:0000313" key="10">
    <source>
        <dbReference type="EMBL" id="CAG9773784.1"/>
    </source>
</evidence>
<dbReference type="Proteomes" id="UP001152799">
    <property type="component" value="Chromosome 9"/>
</dbReference>
<comment type="subcellular location">
    <subcellularLocation>
        <location evidence="1">Cytoplasm</location>
        <location evidence="1">Cytoskeleton</location>
    </subcellularLocation>
</comment>
<name>A0A9N9MZV0_9CUCU</name>
<evidence type="ECO:0000256" key="2">
    <source>
        <dbReference type="ARBA" id="ARBA00011375"/>
    </source>
</evidence>
<keyword evidence="4" id="KW-0677">Repeat</keyword>
<dbReference type="InterPro" id="IPR049039">
    <property type="entry name" value="RMD1-3_a_helical_rpt"/>
</dbReference>
<dbReference type="PANTHER" id="PTHR16056">
    <property type="entry name" value="REGULATOR OF MICROTUBULE DYNAMICS PROTEIN"/>
    <property type="match status" value="1"/>
</dbReference>
<dbReference type="SUPFAM" id="SSF48452">
    <property type="entry name" value="TPR-like"/>
    <property type="match status" value="1"/>
</dbReference>
<dbReference type="GO" id="GO:0008017">
    <property type="term" value="F:microtubule binding"/>
    <property type="evidence" value="ECO:0007669"/>
    <property type="project" value="TreeGrafter"/>
</dbReference>
<proteinExistence type="predicted"/>
<keyword evidence="6" id="KW-0206">Cytoskeleton</keyword>
<feature type="signal peptide" evidence="9">
    <location>
        <begin position="1"/>
        <end position="27"/>
    </location>
</feature>
<evidence type="ECO:0000256" key="1">
    <source>
        <dbReference type="ARBA" id="ARBA00004245"/>
    </source>
</evidence>
<protein>
    <recommendedName>
        <fullName evidence="7">Regulator of microtubule dynamics protein 1</fullName>
    </recommendedName>
    <alternativeName>
        <fullName evidence="8">Protein FAM82B</fullName>
    </alternativeName>
</protein>
<gene>
    <name evidence="10" type="ORF">CEUTPL_LOCUS14170</name>
</gene>
<dbReference type="GO" id="GO:0097431">
    <property type="term" value="C:mitotic spindle pole"/>
    <property type="evidence" value="ECO:0007669"/>
    <property type="project" value="TreeGrafter"/>
</dbReference>
<keyword evidence="9" id="KW-0732">Signal</keyword>
<dbReference type="GO" id="GO:0005876">
    <property type="term" value="C:spindle microtubule"/>
    <property type="evidence" value="ECO:0007669"/>
    <property type="project" value="TreeGrafter"/>
</dbReference>
<dbReference type="InterPro" id="IPR011990">
    <property type="entry name" value="TPR-like_helical_dom_sf"/>
</dbReference>
<comment type="subunit">
    <text evidence="2">Interacts with microtubules.</text>
</comment>
<organism evidence="10 11">
    <name type="scientific">Ceutorhynchus assimilis</name>
    <name type="common">cabbage seed weevil</name>
    <dbReference type="NCBI Taxonomy" id="467358"/>
    <lineage>
        <taxon>Eukaryota</taxon>
        <taxon>Metazoa</taxon>
        <taxon>Ecdysozoa</taxon>
        <taxon>Arthropoda</taxon>
        <taxon>Hexapoda</taxon>
        <taxon>Insecta</taxon>
        <taxon>Pterygota</taxon>
        <taxon>Neoptera</taxon>
        <taxon>Endopterygota</taxon>
        <taxon>Coleoptera</taxon>
        <taxon>Polyphaga</taxon>
        <taxon>Cucujiformia</taxon>
        <taxon>Curculionidae</taxon>
        <taxon>Ceutorhynchinae</taxon>
        <taxon>Ceutorhynchus</taxon>
    </lineage>
</organism>
<evidence type="ECO:0000256" key="7">
    <source>
        <dbReference type="ARBA" id="ARBA00039966"/>
    </source>
</evidence>
<accession>A0A9N9MZV0</accession>
<evidence type="ECO:0000256" key="6">
    <source>
        <dbReference type="ARBA" id="ARBA00023212"/>
    </source>
</evidence>
<evidence type="ECO:0000256" key="8">
    <source>
        <dbReference type="ARBA" id="ARBA00041958"/>
    </source>
</evidence>
<dbReference type="Pfam" id="PF21033">
    <property type="entry name" value="RMD1-3"/>
    <property type="match status" value="1"/>
</dbReference>
<evidence type="ECO:0000256" key="4">
    <source>
        <dbReference type="ARBA" id="ARBA00022737"/>
    </source>
</evidence>
<evidence type="ECO:0000256" key="3">
    <source>
        <dbReference type="ARBA" id="ARBA00022490"/>
    </source>
</evidence>
<evidence type="ECO:0000313" key="11">
    <source>
        <dbReference type="Proteomes" id="UP001152799"/>
    </source>
</evidence>
<dbReference type="PANTHER" id="PTHR16056:SF16">
    <property type="entry name" value="REGULATOR OF MICROTUBULE DYNAMICS PROTEIN 1"/>
    <property type="match status" value="1"/>
</dbReference>
<dbReference type="EMBL" id="OU892285">
    <property type="protein sequence ID" value="CAG9773784.1"/>
    <property type="molecule type" value="Genomic_DNA"/>
</dbReference>
<dbReference type="GO" id="GO:0005739">
    <property type="term" value="C:mitochondrion"/>
    <property type="evidence" value="ECO:0007669"/>
    <property type="project" value="TreeGrafter"/>
</dbReference>
<keyword evidence="11" id="KW-1185">Reference proteome</keyword>
<keyword evidence="5" id="KW-0802">TPR repeat</keyword>
<sequence length="294" mass="34913">MHKFSSIRKGNHLWFLFTLSFIEFVRGKLPFFDNPEDKIAKYWENPSKSDILEKADKLFEEDKHMEVYESLNRIKYSKDIEVVWRLAKALYNLSLTPDITAEVRKEMITEAQEILESTYAMGKNKSCFYKWMAIITNTRNGLENLETKIKGYATVKNYLSEACERNPRDFTVQYMLGRWHFEMANLSWFQRKIAKYLYLEPPKSTFQEAYRHHIKAEELEPRSYLPNLYILGCICMKLGQYYRAKYYLNLALSLPAHNECEKCCIPGVKSLLTKLEKYDLGKDVLYNYEFGFEN</sequence>
<dbReference type="OrthoDB" id="69711at2759"/>
<dbReference type="Gene3D" id="1.25.40.10">
    <property type="entry name" value="Tetratricopeptide repeat domain"/>
    <property type="match status" value="1"/>
</dbReference>